<feature type="domain" description="DUF4218" evidence="2">
    <location>
        <begin position="316"/>
        <end position="368"/>
    </location>
</feature>
<evidence type="ECO:0000259" key="3">
    <source>
        <dbReference type="Pfam" id="PF13963"/>
    </source>
</evidence>
<evidence type="ECO:0000259" key="1">
    <source>
        <dbReference type="Pfam" id="PF13952"/>
    </source>
</evidence>
<proteinExistence type="predicted"/>
<dbReference type="EnsemblPlants" id="AET6Gv20500300.2">
    <property type="protein sequence ID" value="AET6Gv20500300.2"/>
    <property type="gene ID" value="AET6Gv20500300"/>
</dbReference>
<reference evidence="5" key="1">
    <citation type="journal article" date="2014" name="Science">
        <title>Ancient hybridizations among the ancestral genomes of bread wheat.</title>
        <authorList>
            <consortium name="International Wheat Genome Sequencing Consortium,"/>
            <person name="Marcussen T."/>
            <person name="Sandve S.R."/>
            <person name="Heier L."/>
            <person name="Spannagl M."/>
            <person name="Pfeifer M."/>
            <person name="Jakobsen K.S."/>
            <person name="Wulff B.B."/>
            <person name="Steuernagel B."/>
            <person name="Mayer K.F."/>
            <person name="Olsen O.A."/>
        </authorList>
    </citation>
    <scope>NUCLEOTIDE SEQUENCE [LARGE SCALE GENOMIC DNA]</scope>
    <source>
        <strain evidence="5">cv. AL8/78</strain>
    </source>
</reference>
<dbReference type="Pfam" id="PF13960">
    <property type="entry name" value="DUF4218"/>
    <property type="match status" value="1"/>
</dbReference>
<evidence type="ECO:0000313" key="5">
    <source>
        <dbReference type="Proteomes" id="UP000015105"/>
    </source>
</evidence>
<reference evidence="5" key="2">
    <citation type="journal article" date="2017" name="Nat. Plants">
        <title>The Aegilops tauschii genome reveals multiple impacts of transposons.</title>
        <authorList>
            <person name="Zhao G."/>
            <person name="Zou C."/>
            <person name="Li K."/>
            <person name="Wang K."/>
            <person name="Li T."/>
            <person name="Gao L."/>
            <person name="Zhang X."/>
            <person name="Wang H."/>
            <person name="Yang Z."/>
            <person name="Liu X."/>
            <person name="Jiang W."/>
            <person name="Mao L."/>
            <person name="Kong X."/>
            <person name="Jiao Y."/>
            <person name="Jia J."/>
        </authorList>
    </citation>
    <scope>NUCLEOTIDE SEQUENCE [LARGE SCALE GENOMIC DNA]</scope>
    <source>
        <strain evidence="5">cv. AL8/78</strain>
    </source>
</reference>
<reference evidence="4" key="4">
    <citation type="submission" date="2019-03" db="UniProtKB">
        <authorList>
            <consortium name="EnsemblPlants"/>
        </authorList>
    </citation>
    <scope>IDENTIFICATION</scope>
</reference>
<feature type="domain" description="DUF4216" evidence="1">
    <location>
        <begin position="548"/>
        <end position="623"/>
    </location>
</feature>
<sequence length="628" mass="72869">RVGMDVQISKVLLCYPRGSSRYLAGVDGFLEFAYKDKTEDTTILCPCEECVHTSVLSKDEFCDHLIYNGILQSYDKWVFHGESSDEHNNDQQPQPHNEEMLADMHGLINDAFRNMYDDVPMSESPDPPNQHGPNLEAEEFYKLINDSKKPLWPGSGLSQLSLLVILFNTKSMNKWSDKSFGDLLDTLRMAIPDGNELPQNFYEAKKIVSKFGLDYKKIHACPNNCQLFWKDKENDDFCSICKASRWKDKEPETKLTKKERKKATPSKVLRYFPIKDRLKRLFMCKETAPLLRWHHEERIKDGALRHPADSPAWKVLDERYLGKLKSYVRNKARPEGSIAESYLADECMAFCSRHLEGFSTKHNQPSRKNDKPNENESAMYANESTLFPPVGNPLGKPRTYTLNDMESLQAHRFVLYNCDVVTPYLIAHGAELKRKNRNKRLALKTIERMQHANFPDWFRDHVMQLEQQRGTDSIDDDIRWLARGPIEVARRYIGFCTRGYRFRPKRYDKKTQNNGVVLTAKTSSYASAGDTNPILGDVMYYGKILDIIELDYYRKFSVVLFKCEWLNSTKEKEVKKDRFGRTLVNFSQVHSGDKIEDEPFVFANQVDQVFYKKDHTNPGWSFVTKVTP</sequence>
<dbReference type="Proteomes" id="UP000015105">
    <property type="component" value="Chromosome 6D"/>
</dbReference>
<dbReference type="Pfam" id="PF13952">
    <property type="entry name" value="DUF4216"/>
    <property type="match status" value="1"/>
</dbReference>
<evidence type="ECO:0008006" key="6">
    <source>
        <dbReference type="Google" id="ProtNLM"/>
    </source>
</evidence>
<protein>
    <recommendedName>
        <fullName evidence="6">Transposase-associated domain-containing protein</fullName>
    </recommendedName>
</protein>
<reference evidence="4" key="5">
    <citation type="journal article" date="2021" name="G3 (Bethesda)">
        <title>Aegilops tauschii genome assembly Aet v5.0 features greater sequence contiguity and improved annotation.</title>
        <authorList>
            <person name="Wang L."/>
            <person name="Zhu T."/>
            <person name="Rodriguez J.C."/>
            <person name="Deal K.R."/>
            <person name="Dubcovsky J."/>
            <person name="McGuire P.E."/>
            <person name="Lux T."/>
            <person name="Spannagl M."/>
            <person name="Mayer K.F.X."/>
            <person name="Baldrich P."/>
            <person name="Meyers B.C."/>
            <person name="Huo N."/>
            <person name="Gu Y.Q."/>
            <person name="Zhou H."/>
            <person name="Devos K.M."/>
            <person name="Bennetzen J.L."/>
            <person name="Unver T."/>
            <person name="Budak H."/>
            <person name="Gulick P.J."/>
            <person name="Galiba G."/>
            <person name="Kalapos B."/>
            <person name="Nelson D.R."/>
            <person name="Li P."/>
            <person name="You F.M."/>
            <person name="Luo M.C."/>
            <person name="Dvorak J."/>
        </authorList>
    </citation>
    <scope>NUCLEOTIDE SEQUENCE [LARGE SCALE GENOMIC DNA]</scope>
    <source>
        <strain evidence="4">cv. AL8/78</strain>
    </source>
</reference>
<dbReference type="InterPro" id="IPR025452">
    <property type="entry name" value="DUF4218"/>
</dbReference>
<dbReference type="Gramene" id="AET6Gv20500300.2">
    <property type="protein sequence ID" value="AET6Gv20500300.2"/>
    <property type="gene ID" value="AET6Gv20500300"/>
</dbReference>
<evidence type="ECO:0000259" key="2">
    <source>
        <dbReference type="Pfam" id="PF13960"/>
    </source>
</evidence>
<name>A0A453NW29_AEGTS</name>
<reference evidence="4" key="3">
    <citation type="journal article" date="2017" name="Nature">
        <title>Genome sequence of the progenitor of the wheat D genome Aegilops tauschii.</title>
        <authorList>
            <person name="Luo M.C."/>
            <person name="Gu Y.Q."/>
            <person name="Puiu D."/>
            <person name="Wang H."/>
            <person name="Twardziok S.O."/>
            <person name="Deal K.R."/>
            <person name="Huo N."/>
            <person name="Zhu T."/>
            <person name="Wang L."/>
            <person name="Wang Y."/>
            <person name="McGuire P.E."/>
            <person name="Liu S."/>
            <person name="Long H."/>
            <person name="Ramasamy R.K."/>
            <person name="Rodriguez J.C."/>
            <person name="Van S.L."/>
            <person name="Yuan L."/>
            <person name="Wang Z."/>
            <person name="Xia Z."/>
            <person name="Xiao L."/>
            <person name="Anderson O.D."/>
            <person name="Ouyang S."/>
            <person name="Liang Y."/>
            <person name="Zimin A.V."/>
            <person name="Pertea G."/>
            <person name="Qi P."/>
            <person name="Bennetzen J.L."/>
            <person name="Dai X."/>
            <person name="Dawson M.W."/>
            <person name="Muller H.G."/>
            <person name="Kugler K."/>
            <person name="Rivarola-Duarte L."/>
            <person name="Spannagl M."/>
            <person name="Mayer K.F.X."/>
            <person name="Lu F.H."/>
            <person name="Bevan M.W."/>
            <person name="Leroy P."/>
            <person name="Li P."/>
            <person name="You F.M."/>
            <person name="Sun Q."/>
            <person name="Liu Z."/>
            <person name="Lyons E."/>
            <person name="Wicker T."/>
            <person name="Salzberg S.L."/>
            <person name="Devos K.M."/>
            <person name="Dvorak J."/>
        </authorList>
    </citation>
    <scope>NUCLEOTIDE SEQUENCE [LARGE SCALE GENOMIC DNA]</scope>
    <source>
        <strain evidence="4">cv. AL8/78</strain>
    </source>
</reference>
<dbReference type="AlphaFoldDB" id="A0A453NW29"/>
<accession>A0A453NW29</accession>
<feature type="domain" description="Transposase-associated" evidence="3">
    <location>
        <begin position="17"/>
        <end position="82"/>
    </location>
</feature>
<dbReference type="InterPro" id="IPR029480">
    <property type="entry name" value="Transpos_assoc"/>
</dbReference>
<dbReference type="PANTHER" id="PTHR48451">
    <property type="entry name" value="DUF4218 DOMAIN-CONTAINING PROTEIN"/>
    <property type="match status" value="1"/>
</dbReference>
<dbReference type="STRING" id="200361.A0A453NW29"/>
<organism evidence="4 5">
    <name type="scientific">Aegilops tauschii subsp. strangulata</name>
    <name type="common">Goatgrass</name>
    <dbReference type="NCBI Taxonomy" id="200361"/>
    <lineage>
        <taxon>Eukaryota</taxon>
        <taxon>Viridiplantae</taxon>
        <taxon>Streptophyta</taxon>
        <taxon>Embryophyta</taxon>
        <taxon>Tracheophyta</taxon>
        <taxon>Spermatophyta</taxon>
        <taxon>Magnoliopsida</taxon>
        <taxon>Liliopsida</taxon>
        <taxon>Poales</taxon>
        <taxon>Poaceae</taxon>
        <taxon>BOP clade</taxon>
        <taxon>Pooideae</taxon>
        <taxon>Triticodae</taxon>
        <taxon>Triticeae</taxon>
        <taxon>Triticinae</taxon>
        <taxon>Aegilops</taxon>
    </lineage>
</organism>
<evidence type="ECO:0000313" key="4">
    <source>
        <dbReference type="EnsemblPlants" id="AET6Gv20500300.2"/>
    </source>
</evidence>
<dbReference type="PANTHER" id="PTHR48451:SF1">
    <property type="entry name" value="DUF4218 DOMAIN-CONTAINING PROTEIN"/>
    <property type="match status" value="1"/>
</dbReference>
<dbReference type="InterPro" id="IPR025312">
    <property type="entry name" value="DUF4216"/>
</dbReference>
<dbReference type="Pfam" id="PF13963">
    <property type="entry name" value="Transpos_assoc"/>
    <property type="match status" value="1"/>
</dbReference>
<keyword evidence="5" id="KW-1185">Reference proteome</keyword>